<dbReference type="SUPFAM" id="SSF48452">
    <property type="entry name" value="TPR-like"/>
    <property type="match status" value="1"/>
</dbReference>
<comment type="caution">
    <text evidence="4">The sequence shown here is derived from an EMBL/GenBank/DDBJ whole genome shotgun (WGS) entry which is preliminary data.</text>
</comment>
<evidence type="ECO:0000256" key="1">
    <source>
        <dbReference type="ARBA" id="ARBA00022737"/>
    </source>
</evidence>
<proteinExistence type="predicted"/>
<dbReference type="PANTHER" id="PTHR22904:SF523">
    <property type="entry name" value="STRESS-INDUCED-PHOSPHOPROTEIN 1"/>
    <property type="match status" value="1"/>
</dbReference>
<dbReference type="PANTHER" id="PTHR22904">
    <property type="entry name" value="TPR REPEAT CONTAINING PROTEIN"/>
    <property type="match status" value="1"/>
</dbReference>
<evidence type="ECO:0000313" key="4">
    <source>
        <dbReference type="EMBL" id="KAI3428659.1"/>
    </source>
</evidence>
<organism evidence="4 5">
    <name type="scientific">Chlorella vulgaris</name>
    <name type="common">Green alga</name>
    <dbReference type="NCBI Taxonomy" id="3077"/>
    <lineage>
        <taxon>Eukaryota</taxon>
        <taxon>Viridiplantae</taxon>
        <taxon>Chlorophyta</taxon>
        <taxon>core chlorophytes</taxon>
        <taxon>Trebouxiophyceae</taxon>
        <taxon>Chlorellales</taxon>
        <taxon>Chlorellaceae</taxon>
        <taxon>Chlorella clade</taxon>
        <taxon>Chlorella</taxon>
    </lineage>
</organism>
<dbReference type="SMART" id="SM00028">
    <property type="entry name" value="TPR"/>
    <property type="match status" value="4"/>
</dbReference>
<feature type="region of interest" description="Disordered" evidence="3">
    <location>
        <begin position="1"/>
        <end position="21"/>
    </location>
</feature>
<feature type="compositionally biased region" description="Basic and acidic residues" evidence="3">
    <location>
        <begin position="9"/>
        <end position="21"/>
    </location>
</feature>
<dbReference type="InterPro" id="IPR011990">
    <property type="entry name" value="TPR-like_helical_dom_sf"/>
</dbReference>
<dbReference type="OrthoDB" id="629492at2759"/>
<keyword evidence="1" id="KW-0677">Repeat</keyword>
<sequence length="403" mass="43320">MQQAMEAEQSQKTRGDEAFREGRYEEAYARYTAALEEDEAHAPTLSNRSLAALKLGRPEDALEDAEAALQMLSDSEEAPPASQLTKATHRKAEALLALGELLEAVRTYKQGLAACPGSPQLHAALRLAVEDLPIAWLAKYWAGQIEAAQVPNPLSSRDGRLIKPVPPELRLAKPDLVAHLQAALYPLQDEARDLLCEAWAQARRPGRADTAFLRGAAYLAATNPKQALKDARVALVYGPQLDDLLSTEADSEEEVAAADAAAHRAIVPSTAADSDSGAAANLLETLPPGAAAGRRSAWPAALALQSAALEGLTPPDNVLAALSMARAAELEPDNEEYTAALERLMRRIPEPCAAALQSGGALGLEAQLAGEREAAKPEYLKQRPKDYYYFEWMKKRILAQAVP</sequence>
<dbReference type="Proteomes" id="UP001055712">
    <property type="component" value="Unassembled WGS sequence"/>
</dbReference>
<dbReference type="EMBL" id="SIDB01000009">
    <property type="protein sequence ID" value="KAI3428659.1"/>
    <property type="molecule type" value="Genomic_DNA"/>
</dbReference>
<reference evidence="4" key="2">
    <citation type="submission" date="2020-11" db="EMBL/GenBank/DDBJ databases">
        <authorList>
            <person name="Cecchin M."/>
            <person name="Marcolungo L."/>
            <person name="Rossato M."/>
            <person name="Girolomoni L."/>
            <person name="Cosentino E."/>
            <person name="Cuine S."/>
            <person name="Li-Beisson Y."/>
            <person name="Delledonne M."/>
            <person name="Ballottari M."/>
        </authorList>
    </citation>
    <scope>NUCLEOTIDE SEQUENCE</scope>
    <source>
        <strain evidence="4">211/11P</strain>
        <tissue evidence="4">Whole cell</tissue>
    </source>
</reference>
<keyword evidence="5" id="KW-1185">Reference proteome</keyword>
<accession>A0A9D4TLI1</accession>
<reference evidence="4" key="1">
    <citation type="journal article" date="2019" name="Plant J.">
        <title>Chlorella vulgaris genome assembly and annotation reveals the molecular basis for metabolic acclimation to high light conditions.</title>
        <authorList>
            <person name="Cecchin M."/>
            <person name="Marcolungo L."/>
            <person name="Rossato M."/>
            <person name="Girolomoni L."/>
            <person name="Cosentino E."/>
            <person name="Cuine S."/>
            <person name="Li-Beisson Y."/>
            <person name="Delledonne M."/>
            <person name="Ballottari M."/>
        </authorList>
    </citation>
    <scope>NUCLEOTIDE SEQUENCE</scope>
    <source>
        <strain evidence="4">211/11P</strain>
    </source>
</reference>
<evidence type="ECO:0000313" key="5">
    <source>
        <dbReference type="Proteomes" id="UP001055712"/>
    </source>
</evidence>
<dbReference type="GO" id="GO:0051879">
    <property type="term" value="F:Hsp90 protein binding"/>
    <property type="evidence" value="ECO:0007669"/>
    <property type="project" value="TreeGrafter"/>
</dbReference>
<name>A0A9D4TLI1_CHLVU</name>
<evidence type="ECO:0000256" key="3">
    <source>
        <dbReference type="SAM" id="MobiDB-lite"/>
    </source>
</evidence>
<dbReference type="AlphaFoldDB" id="A0A9D4TLI1"/>
<evidence type="ECO:0000256" key="2">
    <source>
        <dbReference type="ARBA" id="ARBA00022803"/>
    </source>
</evidence>
<dbReference type="Gene3D" id="1.25.40.10">
    <property type="entry name" value="Tetratricopeptide repeat domain"/>
    <property type="match status" value="1"/>
</dbReference>
<protein>
    <submittedName>
        <fullName evidence="4">Uncharacterized protein</fullName>
    </submittedName>
</protein>
<gene>
    <name evidence="4" type="ORF">D9Q98_007482</name>
</gene>
<keyword evidence="2" id="KW-0802">TPR repeat</keyword>
<dbReference type="InterPro" id="IPR019734">
    <property type="entry name" value="TPR_rpt"/>
</dbReference>